<dbReference type="EMBL" id="AANC01000013">
    <property type="protein sequence ID" value="EAQ47814.1"/>
    <property type="molecule type" value="Genomic_DNA"/>
</dbReference>
<keyword evidence="1" id="KW-0676">Redox-active center</keyword>
<organism evidence="2 3">
    <name type="scientific">Leeuwenhoekiella blandensis (strain CECT 7118 / CCUG 51940 / KCTC 22103 / MED217)</name>
    <name type="common">Flavobacterium sp. (strain MED217)</name>
    <dbReference type="NCBI Taxonomy" id="398720"/>
    <lineage>
        <taxon>Bacteria</taxon>
        <taxon>Pseudomonadati</taxon>
        <taxon>Bacteroidota</taxon>
        <taxon>Flavobacteriia</taxon>
        <taxon>Flavobacteriales</taxon>
        <taxon>Flavobacteriaceae</taxon>
        <taxon>Leeuwenhoekiella</taxon>
    </lineage>
</organism>
<dbReference type="AlphaFoldDB" id="A3XRK6"/>
<dbReference type="Gene3D" id="3.40.30.10">
    <property type="entry name" value="Glutaredoxin"/>
    <property type="match status" value="1"/>
</dbReference>
<dbReference type="Proteomes" id="UP000001601">
    <property type="component" value="Unassembled WGS sequence"/>
</dbReference>
<evidence type="ECO:0000313" key="3">
    <source>
        <dbReference type="Proteomes" id="UP000001601"/>
    </source>
</evidence>
<evidence type="ECO:0000313" key="2">
    <source>
        <dbReference type="EMBL" id="EAQ47814.1"/>
    </source>
</evidence>
<reference evidence="2 3" key="1">
    <citation type="journal article" date="2007" name="Nature">
        <title>Light stimulates growth of proteorhodopsin-containing marine Flavobacteria.</title>
        <authorList>
            <person name="Gomez-Consarnau L."/>
            <person name="Gonzalez J.M."/>
            <person name="Coll-Llado M."/>
            <person name="Gourdon P."/>
            <person name="Pascher T."/>
            <person name="Neutze R."/>
            <person name="Pedros-Alio C."/>
            <person name="Pinhassi J."/>
        </authorList>
    </citation>
    <scope>NUCLEOTIDE SEQUENCE [LARGE SCALE GENOMIC DNA]</scope>
    <source>
        <strain evidence="2 3">MED217</strain>
    </source>
</reference>
<dbReference type="SUPFAM" id="SSF52833">
    <property type="entry name" value="Thioredoxin-like"/>
    <property type="match status" value="1"/>
</dbReference>
<comment type="caution">
    <text evidence="2">The sequence shown here is derived from an EMBL/GenBank/DDBJ whole genome shotgun (WGS) entry which is preliminary data.</text>
</comment>
<dbReference type="eggNOG" id="COG0526">
    <property type="taxonomic scope" value="Bacteria"/>
</dbReference>
<name>A3XRK6_LEEBM</name>
<sequence length="248" mass="28949">MACHHEEKEKPVVWADLNLILDTDEAIDSVMVRDIAQSRELHKVAFQDTIRISFNDSINDLYHIWFLKEGKIVSSKLPESQVWLNGKQVIIKGQIDQKLKIDTVIGSDLFYKAREHNTAYISLIKEKVAPQEIDSFLLKEIDSFIDSPFSLAIMDNYFFRNQEDRDALQKLLNLASKQKEQIKNHSFLGSYERIEKRLGITRLDIDSYSFYDLENKVVTTAFDKDKKYLLDLWFVNCPPCVKEHKLMA</sequence>
<dbReference type="HOGENOM" id="CLU_1119065_0_0_10"/>
<gene>
    <name evidence="2" type="ORF">MED217_08245</name>
</gene>
<accession>A3XRK6</accession>
<evidence type="ECO:0000256" key="1">
    <source>
        <dbReference type="ARBA" id="ARBA00023284"/>
    </source>
</evidence>
<protein>
    <submittedName>
        <fullName evidence="2">Uncharacterized protein</fullName>
    </submittedName>
</protein>
<dbReference type="STRING" id="398720.MED217_08245"/>
<dbReference type="InterPro" id="IPR036249">
    <property type="entry name" value="Thioredoxin-like_sf"/>
</dbReference>
<dbReference type="InterPro" id="IPR017937">
    <property type="entry name" value="Thioredoxin_CS"/>
</dbReference>
<dbReference type="PROSITE" id="PS00194">
    <property type="entry name" value="THIOREDOXIN_1"/>
    <property type="match status" value="1"/>
</dbReference>
<proteinExistence type="predicted"/>
<keyword evidence="3" id="KW-1185">Reference proteome</keyword>